<dbReference type="RefSeq" id="WP_154553359.1">
    <property type="nucleotide sequence ID" value="NZ_VUNA01000001.1"/>
</dbReference>
<dbReference type="Pfam" id="PF18299">
    <property type="entry name" value="R2K_2"/>
    <property type="match status" value="1"/>
</dbReference>
<reference evidence="2 3" key="1">
    <citation type="submission" date="2019-08" db="EMBL/GenBank/DDBJ databases">
        <title>In-depth cultivation of the pig gut microbiome towards novel bacterial diversity and tailored functional studies.</title>
        <authorList>
            <person name="Wylensek D."/>
            <person name="Hitch T.C.A."/>
            <person name="Clavel T."/>
        </authorList>
    </citation>
    <scope>NUCLEOTIDE SEQUENCE [LARGE SCALE GENOMIC DNA]</scope>
    <source>
        <strain evidence="2 3">WCA-MUC-591-APC-4B</strain>
    </source>
</reference>
<gene>
    <name evidence="2" type="ORF">FYJ65_00365</name>
</gene>
<comment type="caution">
    <text evidence="2">The sequence shown here is derived from an EMBL/GenBank/DDBJ whole genome shotgun (WGS) entry which is preliminary data.</text>
</comment>
<organism evidence="2 3">
    <name type="scientific">Mogibacterium kristiansenii</name>
    <dbReference type="NCBI Taxonomy" id="2606708"/>
    <lineage>
        <taxon>Bacteria</taxon>
        <taxon>Bacillati</taxon>
        <taxon>Bacillota</taxon>
        <taxon>Clostridia</taxon>
        <taxon>Peptostreptococcales</taxon>
        <taxon>Anaerovoracaceae</taxon>
        <taxon>Mogibacterium</taxon>
    </lineage>
</organism>
<dbReference type="InterPro" id="IPR041261">
    <property type="entry name" value="R2K_2"/>
</dbReference>
<evidence type="ECO:0000259" key="1">
    <source>
        <dbReference type="Pfam" id="PF18299"/>
    </source>
</evidence>
<dbReference type="AlphaFoldDB" id="A0A6N7XFY2"/>
<evidence type="ECO:0000313" key="3">
    <source>
        <dbReference type="Proteomes" id="UP000469424"/>
    </source>
</evidence>
<dbReference type="EMBL" id="VUNA01000001">
    <property type="protein sequence ID" value="MST69804.1"/>
    <property type="molecule type" value="Genomic_DNA"/>
</dbReference>
<sequence length="240" mass="27609">MRVFIQAKNGTPTDQDHFNAYIGFREMGFETVFFETFEELAESKMDDVVVGYIGTVAARLRDFNREIEDMDYPEVLRKYLKRRLWKSTANTVNSNPEMWPVFMKPIHNKKFKGRIIREPADLIGCGSYYEDYPVYCSEVKEIIAEFRVFVLYGEIIDVRRYGGRWDVACDADVVESCVKDFEGAPKAYALDFGVTKDGETILVEVNNTCSIGSYGLEPVLYARFLSARWAELTGTTDECF</sequence>
<keyword evidence="3" id="KW-1185">Reference proteome</keyword>
<feature type="domain" description="ATP-grasp" evidence="1">
    <location>
        <begin position="79"/>
        <end position="223"/>
    </location>
</feature>
<evidence type="ECO:0000313" key="2">
    <source>
        <dbReference type="EMBL" id="MST69804.1"/>
    </source>
</evidence>
<protein>
    <submittedName>
        <fullName evidence="2">DUF4343 domain-containing protein</fullName>
    </submittedName>
</protein>
<name>A0A6N7XFY2_9FIRM</name>
<proteinExistence type="predicted"/>
<dbReference type="Proteomes" id="UP000469424">
    <property type="component" value="Unassembled WGS sequence"/>
</dbReference>
<accession>A0A6N7XFY2</accession>